<feature type="region of interest" description="Disordered" evidence="1">
    <location>
        <begin position="115"/>
        <end position="139"/>
    </location>
</feature>
<feature type="compositionally biased region" description="Basic and acidic residues" evidence="1">
    <location>
        <begin position="78"/>
        <end position="89"/>
    </location>
</feature>
<organism evidence="2">
    <name type="scientific">Poeciliopsis prolifica</name>
    <name type="common">blackstripe livebearer</name>
    <dbReference type="NCBI Taxonomy" id="188132"/>
    <lineage>
        <taxon>Eukaryota</taxon>
        <taxon>Metazoa</taxon>
        <taxon>Chordata</taxon>
        <taxon>Craniata</taxon>
        <taxon>Vertebrata</taxon>
        <taxon>Euteleostomi</taxon>
        <taxon>Actinopterygii</taxon>
        <taxon>Neopterygii</taxon>
        <taxon>Teleostei</taxon>
        <taxon>Neoteleostei</taxon>
        <taxon>Acanthomorphata</taxon>
        <taxon>Ovalentaria</taxon>
        <taxon>Atherinomorphae</taxon>
        <taxon>Cyprinodontiformes</taxon>
        <taxon>Poeciliidae</taxon>
        <taxon>Poeciliinae</taxon>
        <taxon>Poeciliopsis</taxon>
    </lineage>
</organism>
<gene>
    <name evidence="2" type="primary">PPUP9438</name>
</gene>
<sequence length="139" mass="15272">KSREEDESSVLEPSEEVDEPAVPDIAEAEATSKTVETKAESSEEQEALSCEEAPETGTDKMQAGSEEAQVTAENSSRSQEECRDSTAEKTVDMHVEAVKTQSINDEIYVETKQQLSRAEEGEDDSQEVRGVRDKICGRT</sequence>
<name>A0A0S7EJG7_9TELE</name>
<feature type="region of interest" description="Disordered" evidence="1">
    <location>
        <begin position="1"/>
        <end position="89"/>
    </location>
</feature>
<proteinExistence type="predicted"/>
<accession>A0A0S7EJG7</accession>
<evidence type="ECO:0000313" key="2">
    <source>
        <dbReference type="EMBL" id="JAO05071.1"/>
    </source>
</evidence>
<reference evidence="2" key="1">
    <citation type="submission" date="2014-12" db="EMBL/GenBank/DDBJ databases">
        <title>Parallel Evolution in Life History Adaptation Evident in the Tissue-Specific Poeciliopsis prolifica transcriptome.</title>
        <authorList>
            <person name="Jue N.K."/>
            <person name="Foley R.J."/>
            <person name="Obergfell C."/>
            <person name="Reznick D.N."/>
            <person name="O'Neill R.J."/>
            <person name="O'Neill M.J."/>
        </authorList>
    </citation>
    <scope>NUCLEOTIDE SEQUENCE</scope>
</reference>
<dbReference type="AlphaFoldDB" id="A0A0S7EJG7"/>
<feature type="non-terminal residue" evidence="2">
    <location>
        <position position="1"/>
    </location>
</feature>
<feature type="compositionally biased region" description="Basic and acidic residues" evidence="1">
    <location>
        <begin position="126"/>
        <end position="139"/>
    </location>
</feature>
<evidence type="ECO:0000256" key="1">
    <source>
        <dbReference type="SAM" id="MobiDB-lite"/>
    </source>
</evidence>
<protein>
    <submittedName>
        <fullName evidence="2">PPUP9438</fullName>
    </submittedName>
</protein>
<feature type="compositionally biased region" description="Acidic residues" evidence="1">
    <location>
        <begin position="1"/>
        <end position="21"/>
    </location>
</feature>
<dbReference type="EMBL" id="GBYX01476606">
    <property type="protein sequence ID" value="JAO05071.1"/>
    <property type="molecule type" value="Transcribed_RNA"/>
</dbReference>